<accession>A0A1I4VUB5</accession>
<keyword evidence="1" id="KW-1133">Transmembrane helix</keyword>
<dbReference type="EMBL" id="FOVD01000001">
    <property type="protein sequence ID" value="SFN04891.1"/>
    <property type="molecule type" value="Genomic_DNA"/>
</dbReference>
<sequence>MALYNSLSLFLQVLINLVLLSGLILFMMNGIREKFLLILFFLGEAALELSDLIGRLMQLTSYNVYNYSLSQFLSLLALTEIYNAYFYKISPRIRVSIYASALILLTFNILYHQSIEALTFYSNIIPNIVICSFGGLYFLQVIRKAKTDTTLFIVNVAVFLFFSIETVISTTFNFLINNHMEWVAPVWLFRGVLLLCFYLAIVNLGCRTGKIRIWQ</sequence>
<feature type="transmembrane region" description="Helical" evidence="1">
    <location>
        <begin position="187"/>
        <end position="206"/>
    </location>
</feature>
<proteinExistence type="predicted"/>
<dbReference type="Proteomes" id="UP000198769">
    <property type="component" value="Unassembled WGS sequence"/>
</dbReference>
<feature type="transmembrane region" description="Helical" evidence="1">
    <location>
        <begin position="97"/>
        <end position="114"/>
    </location>
</feature>
<evidence type="ECO:0000313" key="3">
    <source>
        <dbReference type="Proteomes" id="UP000198769"/>
    </source>
</evidence>
<evidence type="ECO:0008006" key="4">
    <source>
        <dbReference type="Google" id="ProtNLM"/>
    </source>
</evidence>
<feature type="transmembrane region" description="Helical" evidence="1">
    <location>
        <begin position="6"/>
        <end position="28"/>
    </location>
</feature>
<keyword evidence="1" id="KW-0472">Membrane</keyword>
<name>A0A1I4VUB5_CHROL</name>
<feature type="transmembrane region" description="Helical" evidence="1">
    <location>
        <begin position="151"/>
        <end position="175"/>
    </location>
</feature>
<dbReference type="RefSeq" id="WP_090022869.1">
    <property type="nucleotide sequence ID" value="NZ_FOVD01000001.1"/>
</dbReference>
<keyword evidence="1" id="KW-0812">Transmembrane</keyword>
<evidence type="ECO:0000256" key="1">
    <source>
        <dbReference type="SAM" id="Phobius"/>
    </source>
</evidence>
<feature type="transmembrane region" description="Helical" evidence="1">
    <location>
        <begin position="65"/>
        <end position="85"/>
    </location>
</feature>
<gene>
    <name evidence="2" type="ORF">SAMN05421594_0635</name>
</gene>
<evidence type="ECO:0000313" key="2">
    <source>
        <dbReference type="EMBL" id="SFN04891.1"/>
    </source>
</evidence>
<dbReference type="AlphaFoldDB" id="A0A1I4VUB5"/>
<dbReference type="OrthoDB" id="1252572at2"/>
<reference evidence="3" key="1">
    <citation type="submission" date="2016-10" db="EMBL/GenBank/DDBJ databases">
        <authorList>
            <person name="Varghese N."/>
            <person name="Submissions S."/>
        </authorList>
    </citation>
    <scope>NUCLEOTIDE SEQUENCE [LARGE SCALE GENOMIC DNA]</scope>
    <source>
        <strain evidence="3">DSM 25575</strain>
    </source>
</reference>
<feature type="transmembrane region" description="Helical" evidence="1">
    <location>
        <begin position="120"/>
        <end position="139"/>
    </location>
</feature>
<organism evidence="2 3">
    <name type="scientific">Chryseobacterium oleae</name>
    <dbReference type="NCBI Taxonomy" id="491207"/>
    <lineage>
        <taxon>Bacteria</taxon>
        <taxon>Pseudomonadati</taxon>
        <taxon>Bacteroidota</taxon>
        <taxon>Flavobacteriia</taxon>
        <taxon>Flavobacteriales</taxon>
        <taxon>Weeksellaceae</taxon>
        <taxon>Chryseobacterium group</taxon>
        <taxon>Chryseobacterium</taxon>
    </lineage>
</organism>
<protein>
    <recommendedName>
        <fullName evidence="4">YhhN-like protein</fullName>
    </recommendedName>
</protein>
<keyword evidence="3" id="KW-1185">Reference proteome</keyword>